<gene>
    <name evidence="3" type="ORF">GCK72_022678</name>
</gene>
<dbReference type="Pfam" id="PF12762">
    <property type="entry name" value="DDE_Tnp_IS1595"/>
    <property type="match status" value="1"/>
</dbReference>
<accession>A0A6A5FUP2</accession>
<evidence type="ECO:0000313" key="3">
    <source>
        <dbReference type="EMBL" id="KAF1746225.1"/>
    </source>
</evidence>
<dbReference type="EMBL" id="WUAV01000006">
    <property type="protein sequence ID" value="KAF1746225.1"/>
    <property type="molecule type" value="Genomic_DNA"/>
</dbReference>
<dbReference type="AlphaFoldDB" id="A0A6A5FUP2"/>
<sequence>MKWILLLLCCFGFVTTKPRQKFEIVPQQNVEGVDGLLSLESLNSHNLHHHIGQIDDSSTKGMEFLAKYGLIENTRTCGYCPTPMSLVRDTALKSDFYVWRCAGCKKDQSTKKLTVKAGSFFEGLHLSVQQVLYAAADWLENPSKPVLDASRDLKMDKNTIVKLQEWFRQMTKQWFYREGSRDPNMKLGGRNKIVEIDETLMYRAKYNRGKMLTRRQVWVFGMIERGTSKVIMFRVPKRDSATLLPIIHKYVLPGTTIVSDGWRAYGGIGRMQSGYHHLFVNHKTISWIQPTEAFTLKPSRPLGVF</sequence>
<organism evidence="3 4">
    <name type="scientific">Caenorhabditis remanei</name>
    <name type="common">Caenorhabditis vulgaris</name>
    <dbReference type="NCBI Taxonomy" id="31234"/>
    <lineage>
        <taxon>Eukaryota</taxon>
        <taxon>Metazoa</taxon>
        <taxon>Ecdysozoa</taxon>
        <taxon>Nematoda</taxon>
        <taxon>Chromadorea</taxon>
        <taxon>Rhabditida</taxon>
        <taxon>Rhabditina</taxon>
        <taxon>Rhabditomorpha</taxon>
        <taxon>Rhabditoidea</taxon>
        <taxon>Rhabditidae</taxon>
        <taxon>Peloderinae</taxon>
        <taxon>Caenorhabditis</taxon>
    </lineage>
</organism>
<feature type="chain" id="PRO_5025611496" description="ISXO2-like transposase domain-containing protein" evidence="1">
    <location>
        <begin position="17"/>
        <end position="305"/>
    </location>
</feature>
<dbReference type="KEGG" id="crq:GCK72_022678"/>
<feature type="domain" description="ISXO2-like transposase" evidence="2">
    <location>
        <begin position="186"/>
        <end position="305"/>
    </location>
</feature>
<dbReference type="SMART" id="SM01126">
    <property type="entry name" value="DDE_Tnp_IS1595"/>
    <property type="match status" value="1"/>
</dbReference>
<evidence type="ECO:0000259" key="2">
    <source>
        <dbReference type="SMART" id="SM01126"/>
    </source>
</evidence>
<dbReference type="PANTHER" id="PTHR47163">
    <property type="entry name" value="DDE_TNP_IS1595 DOMAIN-CONTAINING PROTEIN"/>
    <property type="match status" value="1"/>
</dbReference>
<dbReference type="CTD" id="9816802"/>
<comment type="caution">
    <text evidence="3">The sequence shown here is derived from an EMBL/GenBank/DDBJ whole genome shotgun (WGS) entry which is preliminary data.</text>
</comment>
<evidence type="ECO:0000313" key="4">
    <source>
        <dbReference type="Proteomes" id="UP000483820"/>
    </source>
</evidence>
<dbReference type="Proteomes" id="UP000483820">
    <property type="component" value="Chromosome X"/>
</dbReference>
<dbReference type="GeneID" id="9816802"/>
<dbReference type="PANTHER" id="PTHR47163:SF3">
    <property type="entry name" value="PROTEIN CBG18017"/>
    <property type="match status" value="1"/>
</dbReference>
<dbReference type="InterPro" id="IPR024445">
    <property type="entry name" value="Tnp_ISXO2-like"/>
</dbReference>
<proteinExistence type="predicted"/>
<name>A0A6A5FUP2_CAERE</name>
<dbReference type="InterPro" id="IPR053164">
    <property type="entry name" value="IS1016-like_transposase"/>
</dbReference>
<feature type="signal peptide" evidence="1">
    <location>
        <begin position="1"/>
        <end position="16"/>
    </location>
</feature>
<protein>
    <recommendedName>
        <fullName evidence="2">ISXO2-like transposase domain-containing protein</fullName>
    </recommendedName>
</protein>
<reference evidence="3 4" key="1">
    <citation type="submission" date="2019-12" db="EMBL/GenBank/DDBJ databases">
        <title>Chromosome-level assembly of the Caenorhabditis remanei genome.</title>
        <authorList>
            <person name="Teterina A.A."/>
            <person name="Willis J.H."/>
            <person name="Phillips P.C."/>
        </authorList>
    </citation>
    <scope>NUCLEOTIDE SEQUENCE [LARGE SCALE GENOMIC DNA]</scope>
    <source>
        <strain evidence="3 4">PX506</strain>
        <tissue evidence="3">Whole organism</tissue>
    </source>
</reference>
<dbReference type="RefSeq" id="XP_003105371.2">
    <property type="nucleotide sequence ID" value="XM_003105323.2"/>
</dbReference>
<keyword evidence="1" id="KW-0732">Signal</keyword>
<evidence type="ECO:0000256" key="1">
    <source>
        <dbReference type="SAM" id="SignalP"/>
    </source>
</evidence>